<feature type="region of interest" description="Disordered" evidence="1">
    <location>
        <begin position="1"/>
        <end position="60"/>
    </location>
</feature>
<gene>
    <name evidence="2" type="ORF">GCM10010383_31490</name>
</gene>
<evidence type="ECO:0000256" key="1">
    <source>
        <dbReference type="SAM" id="MobiDB-lite"/>
    </source>
</evidence>
<dbReference type="EMBL" id="BMWC01000004">
    <property type="protein sequence ID" value="GGW99300.1"/>
    <property type="molecule type" value="Genomic_DNA"/>
</dbReference>
<evidence type="ECO:0000313" key="3">
    <source>
        <dbReference type="Proteomes" id="UP000617743"/>
    </source>
</evidence>
<sequence length="60" mass="6168">MGSNPSRAPDTIRSPLVDGDVATQGRDGANRRAGGGTESNRRAADPCGGRHTGLASRLYS</sequence>
<name>A0ABQ2X4I6_9ACTN</name>
<comment type="caution">
    <text evidence="2">The sequence shown here is derived from an EMBL/GenBank/DDBJ whole genome shotgun (WGS) entry which is preliminary data.</text>
</comment>
<keyword evidence="3" id="KW-1185">Reference proteome</keyword>
<accession>A0ABQ2X4I6</accession>
<organism evidence="2 3">
    <name type="scientific">Streptomyces lomondensis</name>
    <dbReference type="NCBI Taxonomy" id="68229"/>
    <lineage>
        <taxon>Bacteria</taxon>
        <taxon>Bacillati</taxon>
        <taxon>Actinomycetota</taxon>
        <taxon>Actinomycetes</taxon>
        <taxon>Kitasatosporales</taxon>
        <taxon>Streptomycetaceae</taxon>
        <taxon>Streptomyces</taxon>
    </lineage>
</organism>
<proteinExistence type="predicted"/>
<dbReference type="Proteomes" id="UP000617743">
    <property type="component" value="Unassembled WGS sequence"/>
</dbReference>
<reference evidence="3" key="1">
    <citation type="journal article" date="2019" name="Int. J. Syst. Evol. Microbiol.">
        <title>The Global Catalogue of Microorganisms (GCM) 10K type strain sequencing project: providing services to taxonomists for standard genome sequencing and annotation.</title>
        <authorList>
            <consortium name="The Broad Institute Genomics Platform"/>
            <consortium name="The Broad Institute Genome Sequencing Center for Infectious Disease"/>
            <person name="Wu L."/>
            <person name="Ma J."/>
        </authorList>
    </citation>
    <scope>NUCLEOTIDE SEQUENCE [LARGE SCALE GENOMIC DNA]</scope>
    <source>
        <strain evidence="3">JCM 4866</strain>
    </source>
</reference>
<protein>
    <submittedName>
        <fullName evidence="2">Uncharacterized protein</fullName>
    </submittedName>
</protein>
<evidence type="ECO:0000313" key="2">
    <source>
        <dbReference type="EMBL" id="GGW99300.1"/>
    </source>
</evidence>